<evidence type="ECO:0000313" key="1">
    <source>
        <dbReference type="EMBL" id="QFF98833.1"/>
    </source>
</evidence>
<name>A0A5J6SN15_9BACI</name>
<dbReference type="OrthoDB" id="2678957at2"/>
<dbReference type="RefSeq" id="WP_151699768.1">
    <property type="nucleotide sequence ID" value="NZ_CP031223.1"/>
</dbReference>
<organism evidence="1 2">
    <name type="scientific">Psychrobacillus glaciei</name>
    <dbReference type="NCBI Taxonomy" id="2283160"/>
    <lineage>
        <taxon>Bacteria</taxon>
        <taxon>Bacillati</taxon>
        <taxon>Bacillota</taxon>
        <taxon>Bacilli</taxon>
        <taxon>Bacillales</taxon>
        <taxon>Bacillaceae</taxon>
        <taxon>Psychrobacillus</taxon>
    </lineage>
</organism>
<dbReference type="KEGG" id="psyo:PB01_08295"/>
<proteinExistence type="predicted"/>
<dbReference type="Proteomes" id="UP000325517">
    <property type="component" value="Chromosome"/>
</dbReference>
<protein>
    <submittedName>
        <fullName evidence="1">Uncharacterized protein</fullName>
    </submittedName>
</protein>
<gene>
    <name evidence="1" type="ORF">PB01_08295</name>
</gene>
<accession>A0A5J6SN15</accession>
<evidence type="ECO:0000313" key="2">
    <source>
        <dbReference type="Proteomes" id="UP000325517"/>
    </source>
</evidence>
<dbReference type="EMBL" id="CP031223">
    <property type="protein sequence ID" value="QFF98833.1"/>
    <property type="molecule type" value="Genomic_DNA"/>
</dbReference>
<keyword evidence="2" id="KW-1185">Reference proteome</keyword>
<sequence length="90" mass="10536">MKDKIIQQYEEDENIMIRLFAQWCANHDINAATLYKNAYPHQHDNEILLIIIEETEKDSLQVDTETVLHVLQLFGNEDLAFEVSKTALNF</sequence>
<reference evidence="1 2" key="1">
    <citation type="submission" date="2018-07" db="EMBL/GenBank/DDBJ databases">
        <title>Complete genome sequence of Psychrobacillus sp. PB01, isolated from iceberg, and comparative genome analysis of Psychrobacillus strains.</title>
        <authorList>
            <person name="Lee P.C."/>
        </authorList>
    </citation>
    <scope>NUCLEOTIDE SEQUENCE [LARGE SCALE GENOMIC DNA]</scope>
    <source>
        <strain evidence="1 2">PB01</strain>
    </source>
</reference>
<dbReference type="AlphaFoldDB" id="A0A5J6SN15"/>